<dbReference type="GO" id="GO:0005737">
    <property type="term" value="C:cytoplasm"/>
    <property type="evidence" value="ECO:0007669"/>
    <property type="project" value="TreeGrafter"/>
</dbReference>
<dbReference type="Gene3D" id="2.150.10.10">
    <property type="entry name" value="Serralysin-like metalloprotease, C-terminal"/>
    <property type="match status" value="3"/>
</dbReference>
<sequence>MGRSMKDLVVIAADELFNVWNYKEQFGVPLHTPNLDRLGAMGTSFTNAQVTTPLCSPSRAAALTGQSAFATGQSIGAGSPRWSEEIDLTKTLPAVLNAAGYESYGFGKVFHEFQPSQAVRTLSFDHYYSPPEYAYRPPADGQYGVGVFEGPEARLGDVITTRAAADVLTSYDEAAPLSLMIGLSDPHGPMISPQSYRDFYPLDQIVAPEWTGDEVPPWMQEYSRTELWPTIRNDGWAERYIQGYLANVSEMDARLGTILDAIDASDRDPVIAFWCDHGFMLGNHDLDGKFAPYEQATSTPLIFVDPDAGPRGVRNDGVVSLLDLMPTVLDLVGVPVPDTVEGNSLAGVVHDPGVPTEGVALTAIMGTISMRTPAYRITRYEDNTYELFDCRRDPENQHNLVDVPRYGAVLEKLQHWLQAEAEQQGVTFFDHQKVVRFDTDWGQQYFFSANASNILAISDPGGYDRGHSNNALVRMPDWMEDFWFKPSSDPDANATTIIGNGLDNQIFSAGAGGADRGGDDTLKGAGGADYIVAGPGDDLIVGGNGVDTLNAGTGDDLLRGGADADVLIGAAGRDCASYWTAPAAVVADLRSPGTNTGDAAGDTYGGIEDIQGSRYDDRLAGDRIGNVLTGGPGRDLLEGRNGNDVLFGGKGPDVLVGGAGNDEMHGGRGADVFAFDPHFGHDVVSDYRPGLDRLDLRDLDFASARQAVAAFAAHGDDAVLQVGGDVLTLHGVDVRDLSPIDILV</sequence>
<dbReference type="InterPro" id="IPR001343">
    <property type="entry name" value="Hemolysn_Ca-bd"/>
</dbReference>
<reference evidence="4 5" key="1">
    <citation type="submission" date="2018-05" db="EMBL/GenBank/DDBJ databases">
        <title>Acuticoccus sediminis sp. nov., isolated from deep-sea sediment of Indian Ocean.</title>
        <authorList>
            <person name="Liu X."/>
            <person name="Lai Q."/>
            <person name="Du Y."/>
            <person name="Sun F."/>
            <person name="Zhang X."/>
            <person name="Wang S."/>
            <person name="Shao Z."/>
        </authorList>
    </citation>
    <scope>NUCLEOTIDE SEQUENCE [LARGE SCALE GENOMIC DNA]</scope>
    <source>
        <strain evidence="4 5">PTG4-2</strain>
    </source>
</reference>
<dbReference type="SUPFAM" id="SSF51120">
    <property type="entry name" value="beta-Roll"/>
    <property type="match status" value="2"/>
</dbReference>
<dbReference type="AlphaFoldDB" id="A0A8B2NU86"/>
<keyword evidence="1" id="KW-0479">Metal-binding</keyword>
<dbReference type="Proteomes" id="UP000249590">
    <property type="component" value="Unassembled WGS sequence"/>
</dbReference>
<name>A0A8B2NU86_9HYPH</name>
<accession>A0A8B2NU86</accession>
<dbReference type="InterPro" id="IPR000917">
    <property type="entry name" value="Sulfatase_N"/>
</dbReference>
<dbReference type="InterPro" id="IPR011049">
    <property type="entry name" value="Serralysin-like_metalloprot_C"/>
</dbReference>
<evidence type="ECO:0000256" key="2">
    <source>
        <dbReference type="ARBA" id="ARBA00022801"/>
    </source>
</evidence>
<dbReference type="InterPro" id="IPR017850">
    <property type="entry name" value="Alkaline_phosphatase_core_sf"/>
</dbReference>
<dbReference type="Pfam" id="PF00353">
    <property type="entry name" value="HemolysinCabind"/>
    <property type="match status" value="3"/>
</dbReference>
<comment type="caution">
    <text evidence="4">The sequence shown here is derived from an EMBL/GenBank/DDBJ whole genome shotgun (WGS) entry which is preliminary data.</text>
</comment>
<evidence type="ECO:0000313" key="4">
    <source>
        <dbReference type="EMBL" id="RAI02069.1"/>
    </source>
</evidence>
<dbReference type="PROSITE" id="PS00330">
    <property type="entry name" value="HEMOLYSIN_CALCIUM"/>
    <property type="match status" value="4"/>
</dbReference>
<dbReference type="Pfam" id="PF00884">
    <property type="entry name" value="Sulfatase"/>
    <property type="match status" value="1"/>
</dbReference>
<dbReference type="GO" id="GO:0008484">
    <property type="term" value="F:sulfuric ester hydrolase activity"/>
    <property type="evidence" value="ECO:0007669"/>
    <property type="project" value="TreeGrafter"/>
</dbReference>
<keyword evidence="5" id="KW-1185">Reference proteome</keyword>
<dbReference type="InterPro" id="IPR018511">
    <property type="entry name" value="Hemolysin-typ_Ca-bd_CS"/>
</dbReference>
<protein>
    <recommendedName>
        <fullName evidence="3">Sulfatase N-terminal domain-containing protein</fullName>
    </recommendedName>
</protein>
<organism evidence="4 5">
    <name type="scientific">Acuticoccus sediminis</name>
    <dbReference type="NCBI Taxonomy" id="2184697"/>
    <lineage>
        <taxon>Bacteria</taxon>
        <taxon>Pseudomonadati</taxon>
        <taxon>Pseudomonadota</taxon>
        <taxon>Alphaproteobacteria</taxon>
        <taxon>Hyphomicrobiales</taxon>
        <taxon>Amorphaceae</taxon>
        <taxon>Acuticoccus</taxon>
    </lineage>
</organism>
<feature type="domain" description="Sulfatase N-terminal" evidence="3">
    <location>
        <begin position="7"/>
        <end position="334"/>
    </location>
</feature>
<dbReference type="PRINTS" id="PR00313">
    <property type="entry name" value="CABNDNGRPT"/>
</dbReference>
<gene>
    <name evidence="4" type="ORF">DLJ53_11885</name>
</gene>
<proteinExistence type="predicted"/>
<dbReference type="EMBL" id="QHHQ01000002">
    <property type="protein sequence ID" value="RAI02069.1"/>
    <property type="molecule type" value="Genomic_DNA"/>
</dbReference>
<dbReference type="Gene3D" id="3.40.720.10">
    <property type="entry name" value="Alkaline Phosphatase, subunit A"/>
    <property type="match status" value="1"/>
</dbReference>
<dbReference type="GO" id="GO:0005509">
    <property type="term" value="F:calcium ion binding"/>
    <property type="evidence" value="ECO:0007669"/>
    <property type="project" value="InterPro"/>
</dbReference>
<dbReference type="PANTHER" id="PTHR45953">
    <property type="entry name" value="IDURONATE 2-SULFATASE"/>
    <property type="match status" value="1"/>
</dbReference>
<evidence type="ECO:0000313" key="5">
    <source>
        <dbReference type="Proteomes" id="UP000249590"/>
    </source>
</evidence>
<keyword evidence="2" id="KW-0378">Hydrolase</keyword>
<dbReference type="SUPFAM" id="SSF53649">
    <property type="entry name" value="Alkaline phosphatase-like"/>
    <property type="match status" value="1"/>
</dbReference>
<evidence type="ECO:0000256" key="1">
    <source>
        <dbReference type="ARBA" id="ARBA00022723"/>
    </source>
</evidence>
<evidence type="ECO:0000259" key="3">
    <source>
        <dbReference type="Pfam" id="PF00884"/>
    </source>
</evidence>
<dbReference type="PANTHER" id="PTHR45953:SF1">
    <property type="entry name" value="IDURONATE 2-SULFATASE"/>
    <property type="match status" value="1"/>
</dbReference>